<proteinExistence type="predicted"/>
<gene>
    <name evidence="2" type="ORF">K239x_53110</name>
</gene>
<feature type="transmembrane region" description="Helical" evidence="1">
    <location>
        <begin position="156"/>
        <end position="173"/>
    </location>
</feature>
<feature type="transmembrane region" description="Helical" evidence="1">
    <location>
        <begin position="194"/>
        <end position="213"/>
    </location>
</feature>
<keyword evidence="1" id="KW-1133">Transmembrane helix</keyword>
<keyword evidence="1" id="KW-0472">Membrane</keyword>
<name>A0A517P1R6_9BACT</name>
<feature type="transmembrane region" description="Helical" evidence="1">
    <location>
        <begin position="505"/>
        <end position="525"/>
    </location>
</feature>
<feature type="transmembrane region" description="Helical" evidence="1">
    <location>
        <begin position="80"/>
        <end position="99"/>
    </location>
</feature>
<feature type="transmembrane region" description="Helical" evidence="1">
    <location>
        <begin position="265"/>
        <end position="285"/>
    </location>
</feature>
<feature type="transmembrane region" description="Helical" evidence="1">
    <location>
        <begin position="424"/>
        <end position="451"/>
    </location>
</feature>
<evidence type="ECO:0000313" key="2">
    <source>
        <dbReference type="EMBL" id="QDT13293.1"/>
    </source>
</evidence>
<protein>
    <submittedName>
        <fullName evidence="2">Uncharacterized protein</fullName>
    </submittedName>
</protein>
<organism evidence="2 3">
    <name type="scientific">Stieleria marina</name>
    <dbReference type="NCBI Taxonomy" id="1930275"/>
    <lineage>
        <taxon>Bacteria</taxon>
        <taxon>Pseudomonadati</taxon>
        <taxon>Planctomycetota</taxon>
        <taxon>Planctomycetia</taxon>
        <taxon>Pirellulales</taxon>
        <taxon>Pirellulaceae</taxon>
        <taxon>Stieleria</taxon>
    </lineage>
</organism>
<feature type="transmembrane region" description="Helical" evidence="1">
    <location>
        <begin position="46"/>
        <end position="68"/>
    </location>
</feature>
<evidence type="ECO:0000256" key="1">
    <source>
        <dbReference type="SAM" id="Phobius"/>
    </source>
</evidence>
<dbReference type="AlphaFoldDB" id="A0A517P1R6"/>
<feature type="transmembrane region" description="Helical" evidence="1">
    <location>
        <begin position="131"/>
        <end position="150"/>
    </location>
</feature>
<feature type="transmembrane region" description="Helical" evidence="1">
    <location>
        <begin position="457"/>
        <end position="484"/>
    </location>
</feature>
<reference evidence="2 3" key="1">
    <citation type="submission" date="2019-02" db="EMBL/GenBank/DDBJ databases">
        <title>Deep-cultivation of Planctomycetes and their phenomic and genomic characterization uncovers novel biology.</title>
        <authorList>
            <person name="Wiegand S."/>
            <person name="Jogler M."/>
            <person name="Boedeker C."/>
            <person name="Pinto D."/>
            <person name="Vollmers J."/>
            <person name="Rivas-Marin E."/>
            <person name="Kohn T."/>
            <person name="Peeters S.H."/>
            <person name="Heuer A."/>
            <person name="Rast P."/>
            <person name="Oberbeckmann S."/>
            <person name="Bunk B."/>
            <person name="Jeske O."/>
            <person name="Meyerdierks A."/>
            <person name="Storesund J.E."/>
            <person name="Kallscheuer N."/>
            <person name="Luecker S."/>
            <person name="Lage O.M."/>
            <person name="Pohl T."/>
            <person name="Merkel B.J."/>
            <person name="Hornburger P."/>
            <person name="Mueller R.-W."/>
            <person name="Bruemmer F."/>
            <person name="Labrenz M."/>
            <person name="Spormann A.M."/>
            <person name="Op den Camp H."/>
            <person name="Overmann J."/>
            <person name="Amann R."/>
            <person name="Jetten M.S.M."/>
            <person name="Mascher T."/>
            <person name="Medema M.H."/>
            <person name="Devos D.P."/>
            <person name="Kaster A.-K."/>
            <person name="Ovreas L."/>
            <person name="Rohde M."/>
            <person name="Galperin M.Y."/>
            <person name="Jogler C."/>
        </authorList>
    </citation>
    <scope>NUCLEOTIDE SEQUENCE [LARGE SCALE GENOMIC DNA]</scope>
    <source>
        <strain evidence="2 3">K23_9</strain>
    </source>
</reference>
<dbReference type="Proteomes" id="UP000319817">
    <property type="component" value="Chromosome"/>
</dbReference>
<feature type="transmembrane region" description="Helical" evidence="1">
    <location>
        <begin position="358"/>
        <end position="377"/>
    </location>
</feature>
<keyword evidence="1" id="KW-0812">Transmembrane</keyword>
<accession>A0A517P1R6</accession>
<feature type="transmembrane region" description="Helical" evidence="1">
    <location>
        <begin position="383"/>
        <end position="403"/>
    </location>
</feature>
<sequence>MLSSVPNQSSTWDSPRVHRELAALTIRRGQFRIIRLLQRLRSPRRLIATTLALVFFAIYIANGVFVLSARTPTDPARLQLWLSGGMVIYLLYHLVRCCWTSKVADLEMSRAEELWLGGGPVRRSSLALYHVNNIVVAAVMKTFLLAVVLACDVSHFSLLLIGVFSSLVVLEISRLVVQRGTAGLSKNSRNRLRWGVTAIAGAVALQVIARVLAGTPIGSPTWKYLISGFSAIGDVAASDTIQWLALPWISSARLAVTADMQLMTFAQLAVSLLMIPVSIAALVRVDAWSQAARHRREQERLQDRSFLANSDIRNQSTDQSFVLSDRVIRFANRFGSTVVRDALHLVARQSVSVNRYRGTIIFSFIVPTLLCLSPLATGQITEQWFYVVGGIAMCTMLLAPPALRIDFRRDLRRMQLLRSLPVRPLSMVLGQLALPLLITLAFQWITIVIAALVTQPGWFQCVLWTGMLSALAVFTFAAENALFLAYPHHERAEGIGMMIRAKLTFLGKAAVIAGSLGALVAWAVICKNIVSPSFNQIAFVTGAVLTTWMIAIASVATAAWCWRRFDLSYDIPPE</sequence>
<dbReference type="EMBL" id="CP036526">
    <property type="protein sequence ID" value="QDT13293.1"/>
    <property type="molecule type" value="Genomic_DNA"/>
</dbReference>
<feature type="transmembrane region" description="Helical" evidence="1">
    <location>
        <begin position="537"/>
        <end position="562"/>
    </location>
</feature>
<keyword evidence="3" id="KW-1185">Reference proteome</keyword>
<evidence type="ECO:0000313" key="3">
    <source>
        <dbReference type="Proteomes" id="UP000319817"/>
    </source>
</evidence>